<dbReference type="InterPro" id="IPR029044">
    <property type="entry name" value="Nucleotide-diphossugar_trans"/>
</dbReference>
<dbReference type="SUPFAM" id="SSF53448">
    <property type="entry name" value="Nucleotide-diphospho-sugar transferases"/>
    <property type="match status" value="1"/>
</dbReference>
<dbReference type="InterPro" id="IPR050486">
    <property type="entry name" value="Mannose-1P_guanyltransferase"/>
</dbReference>
<evidence type="ECO:0000259" key="1">
    <source>
        <dbReference type="Pfam" id="PF00483"/>
    </source>
</evidence>
<dbReference type="Gene3D" id="3.90.550.10">
    <property type="entry name" value="Spore Coat Polysaccharide Biosynthesis Protein SpsA, Chain A"/>
    <property type="match status" value="1"/>
</dbReference>
<gene>
    <name evidence="2" type="ORF">NDEV_1022</name>
</gene>
<dbReference type="Pfam" id="PF00483">
    <property type="entry name" value="NTP_transferase"/>
    <property type="match status" value="1"/>
</dbReference>
<dbReference type="GO" id="GO:0016740">
    <property type="term" value="F:transferase activity"/>
    <property type="evidence" value="ECO:0007669"/>
    <property type="project" value="UniProtKB-KW"/>
</dbReference>
<evidence type="ECO:0000313" key="3">
    <source>
        <dbReference type="Proteomes" id="UP000196239"/>
    </source>
</evidence>
<proteinExistence type="predicted"/>
<name>A0A128A393_9ARCH</name>
<keyword evidence="3" id="KW-1185">Reference proteome</keyword>
<accession>A0A128A393</accession>
<dbReference type="AlphaFoldDB" id="A0A128A393"/>
<dbReference type="Proteomes" id="UP000196239">
    <property type="component" value="Chromosome 1"/>
</dbReference>
<evidence type="ECO:0000313" key="2">
    <source>
        <dbReference type="EMBL" id="CUR51787.1"/>
    </source>
</evidence>
<dbReference type="KEGG" id="ndv:NDEV_1022"/>
<dbReference type="EMBL" id="LN890280">
    <property type="protein sequence ID" value="CUR51787.1"/>
    <property type="molecule type" value="Genomic_DNA"/>
</dbReference>
<feature type="domain" description="Nucleotidyl transferase" evidence="1">
    <location>
        <begin position="2"/>
        <end position="173"/>
    </location>
</feature>
<organism evidence="2 3">
    <name type="scientific">Nitrosotalea devaniterrae</name>
    <dbReference type="NCBI Taxonomy" id="1078905"/>
    <lineage>
        <taxon>Archaea</taxon>
        <taxon>Nitrososphaerota</taxon>
        <taxon>Nitrososphaeria</taxon>
        <taxon>Nitrosotaleales</taxon>
        <taxon>Nitrosotaleaceae</taxon>
        <taxon>Nitrosotalea</taxon>
    </lineage>
</organism>
<sequence>MKVILLSGGFGKRLKPLTDYLPKPLIPVCNYPIIEWQIKYFKKFGIKDVIVCAGYRADQVIKHLEGKNLGVRLEYSIETEPLGTAGAIKKASKYIDAENFFVANGDVLTNLDLNKLQVHPNSVAVIPLRTSFGIVHLDGSKVERFEEKPEMFDYWMNAGIYYLKKDILKHLPKNGNLEDTTFPGLARNGKLHAVKYGKVFWKSIDSYKDMEECESLINGNGYEKFISSK</sequence>
<dbReference type="InterPro" id="IPR005835">
    <property type="entry name" value="NTP_transferase_dom"/>
</dbReference>
<dbReference type="CDD" id="cd04181">
    <property type="entry name" value="NTP_transferase"/>
    <property type="match status" value="1"/>
</dbReference>
<keyword evidence="2" id="KW-0808">Transferase</keyword>
<dbReference type="PANTHER" id="PTHR22572">
    <property type="entry name" value="SUGAR-1-PHOSPHATE GUANYL TRANSFERASE"/>
    <property type="match status" value="1"/>
</dbReference>
<reference evidence="3" key="1">
    <citation type="submission" date="2015-10" db="EMBL/GenBank/DDBJ databases">
        <authorList>
            <person name="Lehtovirta-Morley L.E."/>
            <person name="Vieille C."/>
        </authorList>
    </citation>
    <scope>NUCLEOTIDE SEQUENCE [LARGE SCALE GENOMIC DNA]</scope>
</reference>
<protein>
    <submittedName>
        <fullName evidence="2">Nucleotidyl transferase</fullName>
    </submittedName>
</protein>